<dbReference type="GO" id="GO:0004222">
    <property type="term" value="F:metalloendopeptidase activity"/>
    <property type="evidence" value="ECO:0007669"/>
    <property type="project" value="TreeGrafter"/>
</dbReference>
<dbReference type="Proteomes" id="UP000199584">
    <property type="component" value="Unassembled WGS sequence"/>
</dbReference>
<protein>
    <submittedName>
        <fullName evidence="2">Peptidase family M23</fullName>
    </submittedName>
</protein>
<gene>
    <name evidence="2" type="ORF">SAMN05660706_12326</name>
</gene>
<organism evidence="2 3">
    <name type="scientific">Desulfoscipio geothermicus DSM 3669</name>
    <dbReference type="NCBI Taxonomy" id="1121426"/>
    <lineage>
        <taxon>Bacteria</taxon>
        <taxon>Bacillati</taxon>
        <taxon>Bacillota</taxon>
        <taxon>Clostridia</taxon>
        <taxon>Eubacteriales</taxon>
        <taxon>Desulfallaceae</taxon>
        <taxon>Desulfoscipio</taxon>
    </lineage>
</organism>
<dbReference type="SUPFAM" id="SSF51261">
    <property type="entry name" value="Duplicated hybrid motif"/>
    <property type="match status" value="1"/>
</dbReference>
<name>A0A1I6E1L0_9FIRM</name>
<dbReference type="EMBL" id="FOYM01000023">
    <property type="protein sequence ID" value="SFR11630.1"/>
    <property type="molecule type" value="Genomic_DNA"/>
</dbReference>
<dbReference type="Gene3D" id="2.70.70.10">
    <property type="entry name" value="Glucose Permease (Domain IIA)"/>
    <property type="match status" value="1"/>
</dbReference>
<feature type="domain" description="M23ase beta-sheet core" evidence="1">
    <location>
        <begin position="72"/>
        <end position="165"/>
    </location>
</feature>
<dbReference type="InterPro" id="IPR050570">
    <property type="entry name" value="Cell_wall_metabolism_enzyme"/>
</dbReference>
<dbReference type="RefSeq" id="WP_165608324.1">
    <property type="nucleotide sequence ID" value="NZ_FOYM01000023.1"/>
</dbReference>
<evidence type="ECO:0000313" key="3">
    <source>
        <dbReference type="Proteomes" id="UP000199584"/>
    </source>
</evidence>
<dbReference type="Pfam" id="PF01551">
    <property type="entry name" value="Peptidase_M23"/>
    <property type="match status" value="1"/>
</dbReference>
<proteinExistence type="predicted"/>
<dbReference type="PANTHER" id="PTHR21666">
    <property type="entry name" value="PEPTIDASE-RELATED"/>
    <property type="match status" value="1"/>
</dbReference>
<dbReference type="InterPro" id="IPR016047">
    <property type="entry name" value="M23ase_b-sheet_dom"/>
</dbReference>
<dbReference type="CDD" id="cd12797">
    <property type="entry name" value="M23_peptidase"/>
    <property type="match status" value="1"/>
</dbReference>
<reference evidence="3" key="1">
    <citation type="submission" date="2016-10" db="EMBL/GenBank/DDBJ databases">
        <authorList>
            <person name="Varghese N."/>
            <person name="Submissions S."/>
        </authorList>
    </citation>
    <scope>NUCLEOTIDE SEQUENCE [LARGE SCALE GENOMIC DNA]</scope>
    <source>
        <strain evidence="3">DSM 3669</strain>
    </source>
</reference>
<dbReference type="InterPro" id="IPR011055">
    <property type="entry name" value="Dup_hybrid_motif"/>
</dbReference>
<dbReference type="STRING" id="39060.SAMN05660706_12326"/>
<dbReference type="PANTHER" id="PTHR21666:SF270">
    <property type="entry name" value="MUREIN HYDROLASE ACTIVATOR ENVC"/>
    <property type="match status" value="1"/>
</dbReference>
<accession>A0A1I6E1L0</accession>
<dbReference type="AlphaFoldDB" id="A0A1I6E1L0"/>
<sequence>MTEVCDDLDVDLEEVRKYLITDLSFIINAGADVPPGWRPDESGPWLWPVPGVFNVTSEFGERIDPVNGGYGFHEGIDVAAPTGTPVLAAGTGVVKATGWMGNAGKAVVISHGVAETRYFHLSRIAVTPGQRVSAGDVVGYVGSTGKSTGPHLHFEIRVAGRPRNPIKYYGGVD</sequence>
<keyword evidence="3" id="KW-1185">Reference proteome</keyword>
<evidence type="ECO:0000313" key="2">
    <source>
        <dbReference type="EMBL" id="SFR11630.1"/>
    </source>
</evidence>
<evidence type="ECO:0000259" key="1">
    <source>
        <dbReference type="Pfam" id="PF01551"/>
    </source>
</evidence>